<gene>
    <name evidence="8" type="ORF">J2Z81_000757</name>
</gene>
<evidence type="ECO:0000256" key="1">
    <source>
        <dbReference type="ARBA" id="ARBA00004162"/>
    </source>
</evidence>
<accession>A0ABS4S5P5</accession>
<evidence type="ECO:0000313" key="9">
    <source>
        <dbReference type="Proteomes" id="UP001519294"/>
    </source>
</evidence>
<evidence type="ECO:0000256" key="6">
    <source>
        <dbReference type="SAM" id="Phobius"/>
    </source>
</evidence>
<keyword evidence="4 6" id="KW-1133">Transmembrane helix</keyword>
<proteinExistence type="predicted"/>
<dbReference type="Proteomes" id="UP001519294">
    <property type="component" value="Unassembled WGS sequence"/>
</dbReference>
<evidence type="ECO:0000256" key="5">
    <source>
        <dbReference type="ARBA" id="ARBA00023136"/>
    </source>
</evidence>
<evidence type="ECO:0000256" key="4">
    <source>
        <dbReference type="ARBA" id="ARBA00022989"/>
    </source>
</evidence>
<evidence type="ECO:0000256" key="2">
    <source>
        <dbReference type="ARBA" id="ARBA00022475"/>
    </source>
</evidence>
<feature type="domain" description="Phage shock protein PspC N-terminal" evidence="7">
    <location>
        <begin position="2"/>
        <end position="60"/>
    </location>
</feature>
<evidence type="ECO:0000259" key="7">
    <source>
        <dbReference type="Pfam" id="PF04024"/>
    </source>
</evidence>
<protein>
    <submittedName>
        <fullName evidence="8">Phage shock protein C</fullName>
    </submittedName>
</protein>
<keyword evidence="9" id="KW-1185">Reference proteome</keyword>
<organism evidence="8 9">
    <name type="scientific">Virgibacillus alimentarius</name>
    <dbReference type="NCBI Taxonomy" id="698769"/>
    <lineage>
        <taxon>Bacteria</taxon>
        <taxon>Bacillati</taxon>
        <taxon>Bacillota</taxon>
        <taxon>Bacilli</taxon>
        <taxon>Bacillales</taxon>
        <taxon>Bacillaceae</taxon>
        <taxon>Virgibacillus</taxon>
    </lineage>
</organism>
<comment type="caution">
    <text evidence="8">The sequence shown here is derived from an EMBL/GenBank/DDBJ whole genome shotgun (WGS) entry which is preliminary data.</text>
</comment>
<dbReference type="RefSeq" id="WP_029270339.1">
    <property type="nucleotide sequence ID" value="NZ_JAGIKX010000003.1"/>
</dbReference>
<keyword evidence="2" id="KW-1003">Cell membrane</keyword>
<reference evidence="8 9" key="1">
    <citation type="submission" date="2021-03" db="EMBL/GenBank/DDBJ databases">
        <title>Genomic Encyclopedia of Type Strains, Phase IV (KMG-IV): sequencing the most valuable type-strain genomes for metagenomic binning, comparative biology and taxonomic classification.</title>
        <authorList>
            <person name="Goeker M."/>
        </authorList>
    </citation>
    <scope>NUCLEOTIDE SEQUENCE [LARGE SCALE GENOMIC DNA]</scope>
    <source>
        <strain evidence="8 9">DSM 25790</strain>
    </source>
</reference>
<dbReference type="PANTHER" id="PTHR33885:SF3">
    <property type="entry name" value="PHAGE SHOCK PROTEIN C"/>
    <property type="match status" value="1"/>
</dbReference>
<dbReference type="EMBL" id="JAGIKX010000003">
    <property type="protein sequence ID" value="MBP2256815.1"/>
    <property type="molecule type" value="Genomic_DNA"/>
</dbReference>
<dbReference type="PANTHER" id="PTHR33885">
    <property type="entry name" value="PHAGE SHOCK PROTEIN C"/>
    <property type="match status" value="1"/>
</dbReference>
<dbReference type="InterPro" id="IPR052027">
    <property type="entry name" value="PspC"/>
</dbReference>
<sequence length="64" mass="7222">MKRLYRSNKDRMLAGVLGGIAEYLNIDPPVVRLVFVIGLFFSVFTIALIYVAAIFIIPNEGEIY</sequence>
<dbReference type="InterPro" id="IPR007168">
    <property type="entry name" value="Phageshock_PspC_N"/>
</dbReference>
<keyword evidence="5 6" id="KW-0472">Membrane</keyword>
<keyword evidence="3 6" id="KW-0812">Transmembrane</keyword>
<evidence type="ECO:0000313" key="8">
    <source>
        <dbReference type="EMBL" id="MBP2256815.1"/>
    </source>
</evidence>
<name>A0ABS4S5P5_9BACI</name>
<dbReference type="Pfam" id="PF04024">
    <property type="entry name" value="PspC"/>
    <property type="match status" value="1"/>
</dbReference>
<evidence type="ECO:0000256" key="3">
    <source>
        <dbReference type="ARBA" id="ARBA00022692"/>
    </source>
</evidence>
<comment type="subcellular location">
    <subcellularLocation>
        <location evidence="1">Cell membrane</location>
        <topology evidence="1">Single-pass membrane protein</topology>
    </subcellularLocation>
</comment>
<feature type="transmembrane region" description="Helical" evidence="6">
    <location>
        <begin position="33"/>
        <end position="57"/>
    </location>
</feature>